<dbReference type="EnsemblPlants" id="LPERR02G02810.1">
    <property type="protein sequence ID" value="LPERR02G02810.1"/>
    <property type="gene ID" value="LPERR02G02810"/>
</dbReference>
<dbReference type="AlphaFoldDB" id="A0A0D9VC09"/>
<protein>
    <submittedName>
        <fullName evidence="2">Uncharacterized protein</fullName>
    </submittedName>
</protein>
<evidence type="ECO:0000313" key="3">
    <source>
        <dbReference type="Proteomes" id="UP000032180"/>
    </source>
</evidence>
<proteinExistence type="predicted"/>
<organism evidence="2 3">
    <name type="scientific">Leersia perrieri</name>
    <dbReference type="NCBI Taxonomy" id="77586"/>
    <lineage>
        <taxon>Eukaryota</taxon>
        <taxon>Viridiplantae</taxon>
        <taxon>Streptophyta</taxon>
        <taxon>Embryophyta</taxon>
        <taxon>Tracheophyta</taxon>
        <taxon>Spermatophyta</taxon>
        <taxon>Magnoliopsida</taxon>
        <taxon>Liliopsida</taxon>
        <taxon>Poales</taxon>
        <taxon>Poaceae</taxon>
        <taxon>BOP clade</taxon>
        <taxon>Oryzoideae</taxon>
        <taxon>Oryzeae</taxon>
        <taxon>Oryzinae</taxon>
        <taxon>Leersia</taxon>
    </lineage>
</organism>
<evidence type="ECO:0000313" key="2">
    <source>
        <dbReference type="EnsemblPlants" id="LPERR02G02810.1"/>
    </source>
</evidence>
<reference evidence="2" key="3">
    <citation type="submission" date="2015-04" db="UniProtKB">
        <authorList>
            <consortium name="EnsemblPlants"/>
        </authorList>
    </citation>
    <scope>IDENTIFICATION</scope>
</reference>
<dbReference type="HOGENOM" id="CLU_2964147_0_0_1"/>
<dbReference type="Gramene" id="LPERR02G02810.1">
    <property type="protein sequence ID" value="LPERR02G02810.1"/>
    <property type="gene ID" value="LPERR02G02810"/>
</dbReference>
<feature type="compositionally biased region" description="Polar residues" evidence="1">
    <location>
        <begin position="1"/>
        <end position="14"/>
    </location>
</feature>
<keyword evidence="3" id="KW-1185">Reference proteome</keyword>
<feature type="compositionally biased region" description="Basic and acidic residues" evidence="1">
    <location>
        <begin position="30"/>
        <end position="41"/>
    </location>
</feature>
<evidence type="ECO:0000256" key="1">
    <source>
        <dbReference type="SAM" id="MobiDB-lite"/>
    </source>
</evidence>
<sequence length="59" mass="5941">MVTSDASYGPSSSIGPIKSDMAGGSCFHDTGTKVGDRDKDNVTGTSRQGNAKASSSSTQ</sequence>
<feature type="region of interest" description="Disordered" evidence="1">
    <location>
        <begin position="1"/>
        <end position="59"/>
    </location>
</feature>
<name>A0A0D9VC09_9ORYZ</name>
<accession>A0A0D9VC09</accession>
<dbReference type="Proteomes" id="UP000032180">
    <property type="component" value="Chromosome 2"/>
</dbReference>
<reference evidence="3" key="2">
    <citation type="submission" date="2013-12" db="EMBL/GenBank/DDBJ databases">
        <authorList>
            <person name="Yu Y."/>
            <person name="Lee S."/>
            <person name="de Baynast K."/>
            <person name="Wissotski M."/>
            <person name="Liu L."/>
            <person name="Talag J."/>
            <person name="Goicoechea J."/>
            <person name="Angelova A."/>
            <person name="Jetty R."/>
            <person name="Kudrna D."/>
            <person name="Golser W."/>
            <person name="Rivera L."/>
            <person name="Zhang J."/>
            <person name="Wing R."/>
        </authorList>
    </citation>
    <scope>NUCLEOTIDE SEQUENCE</scope>
</reference>
<feature type="compositionally biased region" description="Polar residues" evidence="1">
    <location>
        <begin position="42"/>
        <end position="59"/>
    </location>
</feature>
<reference evidence="2 3" key="1">
    <citation type="submission" date="2012-08" db="EMBL/GenBank/DDBJ databases">
        <title>Oryza genome evolution.</title>
        <authorList>
            <person name="Wing R.A."/>
        </authorList>
    </citation>
    <scope>NUCLEOTIDE SEQUENCE</scope>
</reference>